<dbReference type="InterPro" id="IPR001789">
    <property type="entry name" value="Sig_transdc_resp-reg_receiver"/>
</dbReference>
<dbReference type="SUPFAM" id="SSF46894">
    <property type="entry name" value="C-terminal effector domain of the bipartite response regulators"/>
    <property type="match status" value="1"/>
</dbReference>
<reference evidence="6 7" key="1">
    <citation type="submission" date="2021-03" db="EMBL/GenBank/DDBJ databases">
        <authorList>
            <person name="Grouzdev D.S."/>
        </authorList>
    </citation>
    <scope>NUCLEOTIDE SEQUENCE [LARGE SCALE GENOMIC DNA]</scope>
    <source>
        <strain evidence="6 7">M50-1</strain>
    </source>
</reference>
<evidence type="ECO:0000256" key="3">
    <source>
        <dbReference type="PROSITE-ProRule" id="PRU01091"/>
    </source>
</evidence>
<dbReference type="SUPFAM" id="SSF52172">
    <property type="entry name" value="CheY-like"/>
    <property type="match status" value="1"/>
</dbReference>
<keyword evidence="1 3" id="KW-0238">DNA-binding</keyword>
<feature type="domain" description="Response regulatory" evidence="4">
    <location>
        <begin position="3"/>
        <end position="117"/>
    </location>
</feature>
<dbReference type="PANTHER" id="PTHR48111:SF6">
    <property type="entry name" value="TRANSCRIPTIONAL REGULATORY PROTEIN CREB"/>
    <property type="match status" value="1"/>
</dbReference>
<proteinExistence type="predicted"/>
<dbReference type="PROSITE" id="PS50110">
    <property type="entry name" value="RESPONSE_REGULATORY"/>
    <property type="match status" value="1"/>
</dbReference>
<dbReference type="Pfam" id="PF00072">
    <property type="entry name" value="Response_reg"/>
    <property type="match status" value="1"/>
</dbReference>
<organism evidence="6 7">
    <name type="scientific">Candidatus Chloroploca mongolica</name>
    <dbReference type="NCBI Taxonomy" id="2528176"/>
    <lineage>
        <taxon>Bacteria</taxon>
        <taxon>Bacillati</taxon>
        <taxon>Chloroflexota</taxon>
        <taxon>Chloroflexia</taxon>
        <taxon>Chloroflexales</taxon>
        <taxon>Chloroflexineae</taxon>
        <taxon>Oscillochloridaceae</taxon>
        <taxon>Candidatus Chloroploca</taxon>
    </lineage>
</organism>
<evidence type="ECO:0000313" key="7">
    <source>
        <dbReference type="Proteomes" id="UP001193081"/>
    </source>
</evidence>
<evidence type="ECO:0000259" key="4">
    <source>
        <dbReference type="PROSITE" id="PS50110"/>
    </source>
</evidence>
<name>A0ABS4D8E7_9CHLR</name>
<dbReference type="Gene3D" id="6.10.250.690">
    <property type="match status" value="1"/>
</dbReference>
<keyword evidence="7" id="KW-1185">Reference proteome</keyword>
<keyword evidence="2" id="KW-0597">Phosphoprotein</keyword>
<dbReference type="InterPro" id="IPR036388">
    <property type="entry name" value="WH-like_DNA-bd_sf"/>
</dbReference>
<evidence type="ECO:0000256" key="2">
    <source>
        <dbReference type="PROSITE-ProRule" id="PRU00169"/>
    </source>
</evidence>
<dbReference type="InterPro" id="IPR011006">
    <property type="entry name" value="CheY-like_superfamily"/>
</dbReference>
<evidence type="ECO:0000259" key="5">
    <source>
        <dbReference type="PROSITE" id="PS51755"/>
    </source>
</evidence>
<feature type="modified residue" description="4-aspartylphosphate" evidence="2">
    <location>
        <position position="52"/>
    </location>
</feature>
<accession>A0ABS4D8E7</accession>
<dbReference type="Pfam" id="PF00486">
    <property type="entry name" value="Trans_reg_C"/>
    <property type="match status" value="1"/>
</dbReference>
<dbReference type="PROSITE" id="PS51755">
    <property type="entry name" value="OMPR_PHOB"/>
    <property type="match status" value="1"/>
</dbReference>
<dbReference type="Gene3D" id="3.40.50.2300">
    <property type="match status" value="1"/>
</dbReference>
<feature type="DNA-binding region" description="OmpR/PhoB-type" evidence="3">
    <location>
        <begin position="135"/>
        <end position="234"/>
    </location>
</feature>
<dbReference type="Gene3D" id="1.10.10.10">
    <property type="entry name" value="Winged helix-like DNA-binding domain superfamily/Winged helix DNA-binding domain"/>
    <property type="match status" value="1"/>
</dbReference>
<dbReference type="PANTHER" id="PTHR48111">
    <property type="entry name" value="REGULATOR OF RPOS"/>
    <property type="match status" value="1"/>
</dbReference>
<dbReference type="SMART" id="SM00862">
    <property type="entry name" value="Trans_reg_C"/>
    <property type="match status" value="1"/>
</dbReference>
<gene>
    <name evidence="6" type="ORF">EYB53_008290</name>
</gene>
<feature type="domain" description="OmpR/PhoB-type" evidence="5">
    <location>
        <begin position="135"/>
        <end position="234"/>
    </location>
</feature>
<dbReference type="CDD" id="cd00383">
    <property type="entry name" value="trans_reg_C"/>
    <property type="match status" value="1"/>
</dbReference>
<evidence type="ECO:0000313" key="6">
    <source>
        <dbReference type="EMBL" id="MBP1465701.1"/>
    </source>
</evidence>
<dbReference type="EMBL" id="SIJK02000011">
    <property type="protein sequence ID" value="MBP1465701.1"/>
    <property type="molecule type" value="Genomic_DNA"/>
</dbReference>
<dbReference type="InterPro" id="IPR016032">
    <property type="entry name" value="Sig_transdc_resp-reg_C-effctor"/>
</dbReference>
<dbReference type="InterPro" id="IPR039420">
    <property type="entry name" value="WalR-like"/>
</dbReference>
<dbReference type="Proteomes" id="UP001193081">
    <property type="component" value="Unassembled WGS sequence"/>
</dbReference>
<protein>
    <submittedName>
        <fullName evidence="6">Response regulator transcription factor</fullName>
    </submittedName>
</protein>
<sequence>MQQIMLVEDEAAIVTAIRERLEAEGFAVTTAASGEAALHLLDTVTPELFVIDLGLPGMDGFELLRQLRTRLIDASVIILTARGDEIDRVVGLELGADDYMVKPFSLRELVARVRVLFRRMAAVAALRAQVAEQPAAPAARTDLSLDPVRRSVALHDQHLVLRPREFALFELLFRHPGQVFTREALLRQVWGQGAFFDTRTVDVHIRRLRSRLATLDPDLAERLQTEWGVGYRFV</sequence>
<dbReference type="InterPro" id="IPR001867">
    <property type="entry name" value="OmpR/PhoB-type_DNA-bd"/>
</dbReference>
<evidence type="ECO:0000256" key="1">
    <source>
        <dbReference type="ARBA" id="ARBA00023125"/>
    </source>
</evidence>
<comment type="caution">
    <text evidence="6">The sequence shown here is derived from an EMBL/GenBank/DDBJ whole genome shotgun (WGS) entry which is preliminary data.</text>
</comment>
<dbReference type="SMART" id="SM00448">
    <property type="entry name" value="REC"/>
    <property type="match status" value="1"/>
</dbReference>